<evidence type="ECO:0000256" key="1">
    <source>
        <dbReference type="SAM" id="MobiDB-lite"/>
    </source>
</evidence>
<dbReference type="Proteomes" id="UP001153365">
    <property type="component" value="Unassembled WGS sequence"/>
</dbReference>
<reference evidence="2" key="1">
    <citation type="submission" date="2022-06" db="EMBL/GenBank/DDBJ databases">
        <authorList>
            <consortium name="SYNGENTA / RWTH Aachen University"/>
        </authorList>
    </citation>
    <scope>NUCLEOTIDE SEQUENCE</scope>
</reference>
<name>A0AAV0AJ86_PHAPC</name>
<dbReference type="AlphaFoldDB" id="A0AAV0AJ86"/>
<accession>A0AAV0AJ86</accession>
<organism evidence="2 3">
    <name type="scientific">Phakopsora pachyrhizi</name>
    <name type="common">Asian soybean rust disease fungus</name>
    <dbReference type="NCBI Taxonomy" id="170000"/>
    <lineage>
        <taxon>Eukaryota</taxon>
        <taxon>Fungi</taxon>
        <taxon>Dikarya</taxon>
        <taxon>Basidiomycota</taxon>
        <taxon>Pucciniomycotina</taxon>
        <taxon>Pucciniomycetes</taxon>
        <taxon>Pucciniales</taxon>
        <taxon>Phakopsoraceae</taxon>
        <taxon>Phakopsora</taxon>
    </lineage>
</organism>
<protein>
    <submittedName>
        <fullName evidence="2">Uncharacterized protein</fullName>
    </submittedName>
</protein>
<keyword evidence="3" id="KW-1185">Reference proteome</keyword>
<comment type="caution">
    <text evidence="2">The sequence shown here is derived from an EMBL/GenBank/DDBJ whole genome shotgun (WGS) entry which is preliminary data.</text>
</comment>
<feature type="compositionally biased region" description="Polar residues" evidence="1">
    <location>
        <begin position="82"/>
        <end position="113"/>
    </location>
</feature>
<gene>
    <name evidence="2" type="ORF">PPACK8108_LOCUS1611</name>
</gene>
<proteinExistence type="predicted"/>
<feature type="region of interest" description="Disordered" evidence="1">
    <location>
        <begin position="173"/>
        <end position="192"/>
    </location>
</feature>
<dbReference type="EMBL" id="CALTRL010000217">
    <property type="protein sequence ID" value="CAH7667213.1"/>
    <property type="molecule type" value="Genomic_DNA"/>
</dbReference>
<sequence>MSNIQHVLLCKIHLWRKDFENETGAISLRWSGTRTVLRPQPKPMRMIRKLFAMAMVIKPIPTVPKEDVKKPNMRSDIGIQGLITQTNATSRPSTGNHSYNSSKATGKGQSTEDTLGLRQVKPDGGIGQEGSEPSKAINGSGEILRLLMKGMDVANGGWSTIQGQYKEGFKGLEQDKDSTRITGQKSRGYRIK</sequence>
<feature type="region of interest" description="Disordered" evidence="1">
    <location>
        <begin position="81"/>
        <end position="137"/>
    </location>
</feature>
<evidence type="ECO:0000313" key="2">
    <source>
        <dbReference type="EMBL" id="CAH7667213.1"/>
    </source>
</evidence>
<evidence type="ECO:0000313" key="3">
    <source>
        <dbReference type="Proteomes" id="UP001153365"/>
    </source>
</evidence>